<comment type="caution">
    <text evidence="2">The sequence shown here is derived from an EMBL/GenBank/DDBJ whole genome shotgun (WGS) entry which is preliminary data.</text>
</comment>
<keyword evidence="3" id="KW-1185">Reference proteome</keyword>
<evidence type="ECO:0000313" key="2">
    <source>
        <dbReference type="EMBL" id="MEK9511623.1"/>
    </source>
</evidence>
<feature type="transmembrane region" description="Helical" evidence="1">
    <location>
        <begin position="43"/>
        <end position="66"/>
    </location>
</feature>
<dbReference type="RefSeq" id="WP_006624673.1">
    <property type="nucleotide sequence ID" value="NZ_JBBWYZ010000006.1"/>
</dbReference>
<reference evidence="2 3" key="1">
    <citation type="journal article" date="2024" name="Front. Microbiol.">
        <title>Transcriptomic insights into the dominance of two phototrophs throughout the water column of a tropical hypersaline-alkaline crater lake (Dziani Dzaha, Mayotte).</title>
        <authorList>
            <person name="Duperron S."/>
            <person name="Halary S."/>
            <person name="Bouly J.-P."/>
            <person name="Roussel T."/>
            <person name="Hugoni M."/>
            <person name="Bruto M."/>
            <person name="Oger P."/>
            <person name="Duval C."/>
            <person name="Woo A."/>
            <person name="Jezequiel D."/>
            <person name="Ader M."/>
            <person name="Leboulanger C."/>
            <person name="Agogue H."/>
            <person name="Grossi V."/>
            <person name="Trousselier M."/>
            <person name="Bernard C."/>
        </authorList>
    </citation>
    <scope>NUCLEOTIDE SEQUENCE [LARGE SCALE GENOMIC DNA]</scope>
    <source>
        <strain evidence="2 3">PMC 851.14</strain>
    </source>
</reference>
<dbReference type="SUPFAM" id="SSF103511">
    <property type="entry name" value="Chlorophyll a-b binding protein"/>
    <property type="match status" value="1"/>
</dbReference>
<name>A0ABU9EI73_LIMFS</name>
<protein>
    <submittedName>
        <fullName evidence="2">Chlorophyll a/b-binding protein</fullName>
    </submittedName>
</protein>
<dbReference type="Proteomes" id="UP001387447">
    <property type="component" value="Unassembled WGS sequence"/>
</dbReference>
<organism evidence="2 3">
    <name type="scientific">Limnospira fusiformis PMC 851.14</name>
    <dbReference type="NCBI Taxonomy" id="2219512"/>
    <lineage>
        <taxon>Bacteria</taxon>
        <taxon>Bacillati</taxon>
        <taxon>Cyanobacteriota</taxon>
        <taxon>Cyanophyceae</taxon>
        <taxon>Oscillatoriophycideae</taxon>
        <taxon>Oscillatoriales</taxon>
        <taxon>Sirenicapillariaceae</taxon>
        <taxon>Limnospira</taxon>
    </lineage>
</organism>
<gene>
    <name evidence="2" type="ORF">AAEJ74_07945</name>
</gene>
<keyword evidence="1" id="KW-1133">Transmembrane helix</keyword>
<accession>A0ABU9EI73</accession>
<evidence type="ECO:0000256" key="1">
    <source>
        <dbReference type="SAM" id="Phobius"/>
    </source>
</evidence>
<sequence>MVRGQIMEEGGRANVYAIEPQVYVEESQQFGFNKYAEKLNGRLAMIGFISALALEALTGHGVIGWLTSL</sequence>
<dbReference type="EMBL" id="JBBWYZ010000006">
    <property type="protein sequence ID" value="MEK9511623.1"/>
    <property type="molecule type" value="Genomic_DNA"/>
</dbReference>
<keyword evidence="1" id="KW-0812">Transmembrane</keyword>
<proteinExistence type="predicted"/>
<evidence type="ECO:0000313" key="3">
    <source>
        <dbReference type="Proteomes" id="UP001387447"/>
    </source>
</evidence>
<dbReference type="Gene3D" id="1.10.3460.10">
    <property type="entry name" value="Chlorophyll a/b binding protein domain"/>
    <property type="match status" value="1"/>
</dbReference>
<keyword evidence="1" id="KW-0472">Membrane</keyword>